<dbReference type="AlphaFoldDB" id="A0A6G7LWC2"/>
<evidence type="ECO:0000259" key="2">
    <source>
        <dbReference type="Pfam" id="PF08906"/>
    </source>
</evidence>
<dbReference type="Proteomes" id="UP000502117">
    <property type="component" value="Chromosome"/>
</dbReference>
<accession>A0A6G7LWC2</accession>
<evidence type="ECO:0000259" key="1">
    <source>
        <dbReference type="Pfam" id="PF08887"/>
    </source>
</evidence>
<feature type="domain" description="GAD-related" evidence="1">
    <location>
        <begin position="24"/>
        <end position="121"/>
    </location>
</feature>
<evidence type="ECO:0000313" key="6">
    <source>
        <dbReference type="Proteomes" id="UP000502117"/>
    </source>
</evidence>
<evidence type="ECO:0000313" key="3">
    <source>
        <dbReference type="EMBL" id="PYE56081.1"/>
    </source>
</evidence>
<gene>
    <name evidence="3" type="ORF">C8J23_13331</name>
    <name evidence="4" type="ORF">GII14_19050</name>
</gene>
<protein>
    <submittedName>
        <fullName evidence="4">DUF1851 domain-containing protein</fullName>
    </submittedName>
</protein>
<feature type="domain" description="T6SS immunity protein Tdi1 C-terminal" evidence="2">
    <location>
        <begin position="160"/>
        <end position="217"/>
    </location>
</feature>
<dbReference type="InterPro" id="IPR015002">
    <property type="entry name" value="T6SS_Tdi1_C"/>
</dbReference>
<dbReference type="Proteomes" id="UP000247584">
    <property type="component" value="Unassembled WGS sequence"/>
</dbReference>
<evidence type="ECO:0000313" key="4">
    <source>
        <dbReference type="EMBL" id="QIJ06044.1"/>
    </source>
</evidence>
<dbReference type="InterPro" id="IPR014983">
    <property type="entry name" value="GAD-rel"/>
</dbReference>
<name>A0A6G7LWC2_9GAMM</name>
<dbReference type="KEGG" id="schk:GII14_19050"/>
<sequence length="238" mass="27030">MDTPEYSEEVTEKLQFFMSYFVERKFGEPCYQRFPTPEELARYRGVLPDLLLAIWETVGFSAYADGGLWLVNPADYEDVLERILEPTVFIEQDIYHVIARNAWGDLILWGEKGGNNLKVRSSVQWINTSATNAPEQIAAGKANEAIRWCLCMTQKSFLESKDEKDKPMLERAIAKLGKLAEDEMYGFVPFLFMGGKSHLGNLQKVNIHTHLNLIADMGEFEVIDFAGMTRAAIDKFGA</sequence>
<evidence type="ECO:0000313" key="5">
    <source>
        <dbReference type="Proteomes" id="UP000247584"/>
    </source>
</evidence>
<organism evidence="4 6">
    <name type="scientific">Shewanella chilikensis</name>
    <dbReference type="NCBI Taxonomy" id="558541"/>
    <lineage>
        <taxon>Bacteria</taxon>
        <taxon>Pseudomonadati</taxon>
        <taxon>Pseudomonadota</taxon>
        <taxon>Gammaproteobacteria</taxon>
        <taxon>Alteromonadales</taxon>
        <taxon>Shewanellaceae</taxon>
        <taxon>Shewanella</taxon>
    </lineage>
</organism>
<reference evidence="4 6" key="2">
    <citation type="submission" date="2019-11" db="EMBL/GenBank/DDBJ databases">
        <title>Complete Genome Sequence of Shewanella chilikensis Strain DC57, Isolated from Corroded Seal Rings at a floating production facility in Australia.</title>
        <authorList>
            <person name="Salgar-Chaparro S.J."/>
            <person name="Castillo-Villamizar G.A."/>
            <person name="Poehlein A."/>
            <person name="Daniel R."/>
            <person name="Machuca L."/>
        </authorList>
    </citation>
    <scope>NUCLEOTIDE SEQUENCE [LARGE SCALE GENOMIC DNA]</scope>
    <source>
        <strain evidence="4 6">DC57</strain>
    </source>
</reference>
<dbReference type="Pfam" id="PF08906">
    <property type="entry name" value="T6SS_Tdi1_C"/>
    <property type="match status" value="1"/>
</dbReference>
<reference evidence="3 5" key="1">
    <citation type="submission" date="2018-06" db="EMBL/GenBank/DDBJ databases">
        <title>Genomic Encyclopedia of Type Strains, Phase III (KMG-III): the genomes of soil and plant-associated and newly described type strains.</title>
        <authorList>
            <person name="Whitman W."/>
        </authorList>
    </citation>
    <scope>NUCLEOTIDE SEQUENCE [LARGE SCALE GENOMIC DNA]</scope>
    <source>
        <strain evidence="3 5">JC5</strain>
    </source>
</reference>
<dbReference type="EMBL" id="CP045857">
    <property type="protein sequence ID" value="QIJ06044.1"/>
    <property type="molecule type" value="Genomic_DNA"/>
</dbReference>
<dbReference type="EMBL" id="QJSY01000033">
    <property type="protein sequence ID" value="PYE56081.1"/>
    <property type="molecule type" value="Genomic_DNA"/>
</dbReference>
<dbReference type="Pfam" id="PF08887">
    <property type="entry name" value="GAD-like"/>
    <property type="match status" value="1"/>
</dbReference>
<proteinExistence type="predicted"/>
<dbReference type="RefSeq" id="WP_101056476.1">
    <property type="nucleotide sequence ID" value="NZ_BMXX01000023.1"/>
</dbReference>
<keyword evidence="5" id="KW-1185">Reference proteome</keyword>